<evidence type="ECO:0000313" key="2">
    <source>
        <dbReference type="Proteomes" id="UP000231658"/>
    </source>
</evidence>
<reference evidence="1 2" key="1">
    <citation type="submission" date="2016-07" db="EMBL/GenBank/DDBJ databases">
        <authorList>
            <person name="Lefevre C.T."/>
        </authorList>
    </citation>
    <scope>NUCLEOTIDE SEQUENCE [LARGE SCALE GENOMIC DNA]</scope>
    <source>
        <strain evidence="1">PR1</strain>
    </source>
</reference>
<dbReference type="EMBL" id="FLYE01000010">
    <property type="protein sequence ID" value="SCA56104.1"/>
    <property type="molecule type" value="Genomic_DNA"/>
</dbReference>
<dbReference type="AlphaFoldDB" id="A0A1C3RFW8"/>
<organism evidence="1 2">
    <name type="scientific">Candidatus Terasakiella magnetica</name>
    <dbReference type="NCBI Taxonomy" id="1867952"/>
    <lineage>
        <taxon>Bacteria</taxon>
        <taxon>Pseudomonadati</taxon>
        <taxon>Pseudomonadota</taxon>
        <taxon>Alphaproteobacteria</taxon>
        <taxon>Rhodospirillales</taxon>
        <taxon>Terasakiellaceae</taxon>
        <taxon>Terasakiella</taxon>
    </lineage>
</organism>
<keyword evidence="2" id="KW-1185">Reference proteome</keyword>
<name>A0A1C3RFW8_9PROT</name>
<dbReference type="STRING" id="1867952.MTBPR1_180017"/>
<sequence>MEALILTIVFGICIFLAMRHIRNKFNPGQGCGTGCGSCGSAANCDTANEKTLK</sequence>
<dbReference type="Pfam" id="PF12669">
    <property type="entry name" value="FeoB_associated"/>
    <property type="match status" value="1"/>
</dbReference>
<gene>
    <name evidence="1" type="ORF">MTBPR1_180017</name>
</gene>
<evidence type="ECO:0008006" key="3">
    <source>
        <dbReference type="Google" id="ProtNLM"/>
    </source>
</evidence>
<accession>A0A1C3RFW8</accession>
<proteinExistence type="predicted"/>
<evidence type="ECO:0000313" key="1">
    <source>
        <dbReference type="EMBL" id="SCA56104.1"/>
    </source>
</evidence>
<dbReference type="RefSeq" id="WP_083222946.1">
    <property type="nucleotide sequence ID" value="NZ_FLYE01000010.1"/>
</dbReference>
<protein>
    <recommendedName>
        <fullName evidence="3">FeoB-associated Cys-rich membrane protein</fullName>
    </recommendedName>
</protein>
<dbReference type="Proteomes" id="UP000231658">
    <property type="component" value="Unassembled WGS sequence"/>
</dbReference>